<dbReference type="AlphaFoldDB" id="A0A1S1X3S4"/>
<sequence>MQKLIIIAAINGGITSRQKNPAVPFSPEEIAQTAYDCWNAGASVAHIHARNPDGTPSYDAEIYGEIVHRIRERCDILINLSTSGLNLPPHLEKKEAWNHLQFRPDIASFNCGSVNHGSKPFINPPELARALALDIREYHAKPEIEVYHQGIIGEALKLQEDGYLTGPLCFSFAMGIQGGAAATCKNLLHFVESIPQDSVWSALGIGKHQLAINLHTMLLGGHVRTGLEDNVYYRYGELARDNAQLVERLARLAGEVGRDVASPAEAKQILGIR</sequence>
<dbReference type="PANTHER" id="PTHR37418:SF2">
    <property type="entry name" value="3-KETO-5-AMINOHEXANOATE CLEAVAGE ENZYME"/>
    <property type="match status" value="1"/>
</dbReference>
<evidence type="ECO:0000313" key="6">
    <source>
        <dbReference type="Proteomes" id="UP000180088"/>
    </source>
</evidence>
<evidence type="ECO:0000256" key="2">
    <source>
        <dbReference type="ARBA" id="ARBA00022679"/>
    </source>
</evidence>
<keyword evidence="2" id="KW-0808">Transferase</keyword>
<evidence type="ECO:0008006" key="7">
    <source>
        <dbReference type="Google" id="ProtNLM"/>
    </source>
</evidence>
<dbReference type="InterPro" id="IPR008567">
    <property type="entry name" value="BKACE"/>
</dbReference>
<dbReference type="OrthoDB" id="9155960at2"/>
<evidence type="ECO:0000256" key="1">
    <source>
        <dbReference type="ARBA" id="ARBA00001947"/>
    </source>
</evidence>
<dbReference type="Proteomes" id="UP000180088">
    <property type="component" value="Unassembled WGS sequence"/>
</dbReference>
<evidence type="ECO:0000313" key="5">
    <source>
        <dbReference type="EMBL" id="OHX13886.1"/>
    </source>
</evidence>
<keyword evidence="4" id="KW-0862">Zinc</keyword>
<keyword evidence="3" id="KW-0479">Metal-binding</keyword>
<evidence type="ECO:0000256" key="4">
    <source>
        <dbReference type="ARBA" id="ARBA00022833"/>
    </source>
</evidence>
<evidence type="ECO:0000256" key="3">
    <source>
        <dbReference type="ARBA" id="ARBA00022723"/>
    </source>
</evidence>
<dbReference type="RefSeq" id="WP_071115844.1">
    <property type="nucleotide sequence ID" value="NZ_MKCS01000001.1"/>
</dbReference>
<comment type="cofactor">
    <cofactor evidence="1">
        <name>Zn(2+)</name>
        <dbReference type="ChEBI" id="CHEBI:29105"/>
    </cofactor>
</comment>
<dbReference type="GO" id="GO:0043720">
    <property type="term" value="F:3-keto-5-aminohexanoate cleavage activity"/>
    <property type="evidence" value="ECO:0007669"/>
    <property type="project" value="InterPro"/>
</dbReference>
<name>A0A1S1X3S4_9NEIS</name>
<gene>
    <name evidence="5" type="ORF">BI347_10470</name>
</gene>
<dbReference type="Pfam" id="PF05853">
    <property type="entry name" value="BKACE"/>
    <property type="match status" value="1"/>
</dbReference>
<proteinExistence type="predicted"/>
<dbReference type="InterPro" id="IPR013785">
    <property type="entry name" value="Aldolase_TIM"/>
</dbReference>
<dbReference type="EMBL" id="MKCS01000001">
    <property type="protein sequence ID" value="OHX13886.1"/>
    <property type="molecule type" value="Genomic_DNA"/>
</dbReference>
<reference evidence="5 6" key="1">
    <citation type="submission" date="2016-09" db="EMBL/GenBank/DDBJ databases">
        <title>Chromobacterium muskegensis sp. nov., an insecticidal bacterium isolated from Sphagnum bogs.</title>
        <authorList>
            <person name="Sparks M.E."/>
            <person name="Blackburn M.B."/>
            <person name="Gundersen-Rindal D.E."/>
            <person name="Mitchell A."/>
            <person name="Farrar R."/>
            <person name="Kuhar D."/>
        </authorList>
    </citation>
    <scope>NUCLEOTIDE SEQUENCE [LARGE SCALE GENOMIC DNA]</scope>
    <source>
        <strain evidence="5 6">37-2</strain>
    </source>
</reference>
<comment type="caution">
    <text evidence="5">The sequence shown here is derived from an EMBL/GenBank/DDBJ whole genome shotgun (WGS) entry which is preliminary data.</text>
</comment>
<organism evidence="5 6">
    <name type="scientific">Chromobacterium sphagni</name>
    <dbReference type="NCBI Taxonomy" id="1903179"/>
    <lineage>
        <taxon>Bacteria</taxon>
        <taxon>Pseudomonadati</taxon>
        <taxon>Pseudomonadota</taxon>
        <taxon>Betaproteobacteria</taxon>
        <taxon>Neisseriales</taxon>
        <taxon>Chromobacteriaceae</taxon>
        <taxon>Chromobacterium</taxon>
    </lineage>
</organism>
<dbReference type="GO" id="GO:0046872">
    <property type="term" value="F:metal ion binding"/>
    <property type="evidence" value="ECO:0007669"/>
    <property type="project" value="UniProtKB-KW"/>
</dbReference>
<dbReference type="PANTHER" id="PTHR37418">
    <property type="entry name" value="3-KETO-5-AMINOHEXANOATE CLEAVAGE ENZYME-RELATED"/>
    <property type="match status" value="1"/>
</dbReference>
<protein>
    <recommendedName>
        <fullName evidence="7">3-keto-5-aminohexanoate cleavage protein</fullName>
    </recommendedName>
</protein>
<dbReference type="Gene3D" id="3.20.20.70">
    <property type="entry name" value="Aldolase class I"/>
    <property type="match status" value="1"/>
</dbReference>
<accession>A0A1S1X3S4</accession>
<dbReference type="STRING" id="1903179.BI347_10470"/>